<reference evidence="5 6" key="1">
    <citation type="submission" date="2020-06" db="EMBL/GenBank/DDBJ databases">
        <authorList>
            <person name="Li R."/>
            <person name="Bekaert M."/>
        </authorList>
    </citation>
    <scope>NUCLEOTIDE SEQUENCE [LARGE SCALE GENOMIC DNA]</scope>
    <source>
        <strain evidence="6">wild</strain>
    </source>
</reference>
<evidence type="ECO:0000313" key="6">
    <source>
        <dbReference type="Proteomes" id="UP000507470"/>
    </source>
</evidence>
<sequence length="685" mass="77775">MNSEMSFKYYNLKDKQEQAINLCKSRDVLVVLPTGYGKTVIIQALPYIEEDSKCCLVINGLNAIIEEQEKIFGDRCVHITDEVVKLLEKEDKTFTESGSAILSKEAAYYHELLDSIFSGKVKRLPAPVNSASGSSKSSPNLHSISSKSNLCDQSHNNINNTNSTQTILTHNISEDNVYYESNYTDELVENTSFIQEATLACDTLEEDILDGKKQCAVNVILDLGQDLNDSLEKGEKLEIENNVLSLTLKKRCTAKYKLKLKRTELCSLKKTVCNLNNRITSQRTVLKRIRSQKVNDKSIAKLDDLKIQNNELIAHMASLQNELSSLREKFKDEREENEYLRLLISDDIGKSIKLYDEQSRKYTKEAQECVYQLLNNNVTTSRVGPVITTVLKLVGMRPNKLPSVSTVNNINVHRLILAQTYDETSKYGTQFEGYHVSDNEGRLWVLGLRNILTKGAKDTLKTFQEILQDINEVSEVCDHEAGKKVLLNIVSTMSDRASTQIKFNELLEEYRAEMLQDQLGESWGQMSDNEKLSSNDSNRLLKSVKFDVNKNVFVAGCKALGLIAYLITVPLWQVIEDKTIHILDISVYYKEIIEYIESSIDDIESFMSGKTLLSFCNMESLAKDRIFTSLIDPSDYDDTVSVILRVILPGICNLLKQLFSDYLTGGKWEFERNNQELREIKCSKT</sequence>
<dbReference type="SUPFAM" id="SSF52540">
    <property type="entry name" value="P-loop containing nucleoside triphosphate hydrolases"/>
    <property type="match status" value="1"/>
</dbReference>
<evidence type="ECO:0000256" key="1">
    <source>
        <dbReference type="ARBA" id="ARBA00022722"/>
    </source>
</evidence>
<evidence type="ECO:0000256" key="3">
    <source>
        <dbReference type="SAM" id="MobiDB-lite"/>
    </source>
</evidence>
<dbReference type="PANTHER" id="PTHR11046">
    <property type="entry name" value="OLIGORIBONUCLEASE, MITOCHONDRIAL"/>
    <property type="match status" value="1"/>
</dbReference>
<dbReference type="AlphaFoldDB" id="A0A6J8CRX2"/>
<feature type="coiled-coil region" evidence="2">
    <location>
        <begin position="302"/>
        <end position="336"/>
    </location>
</feature>
<feature type="region of interest" description="Disordered" evidence="3">
    <location>
        <begin position="128"/>
        <end position="147"/>
    </location>
</feature>
<evidence type="ECO:0000259" key="4">
    <source>
        <dbReference type="Pfam" id="PF00270"/>
    </source>
</evidence>
<dbReference type="InterPro" id="IPR011545">
    <property type="entry name" value="DEAD/DEAH_box_helicase_dom"/>
</dbReference>
<dbReference type="Proteomes" id="UP000507470">
    <property type="component" value="Unassembled WGS sequence"/>
</dbReference>
<evidence type="ECO:0000313" key="5">
    <source>
        <dbReference type="EMBL" id="CAC5398047.1"/>
    </source>
</evidence>
<keyword evidence="6" id="KW-1185">Reference proteome</keyword>
<proteinExistence type="predicted"/>
<dbReference type="Gene3D" id="3.40.50.300">
    <property type="entry name" value="P-loop containing nucleotide triphosphate hydrolases"/>
    <property type="match status" value="1"/>
</dbReference>
<evidence type="ECO:0000256" key="2">
    <source>
        <dbReference type="SAM" id="Coils"/>
    </source>
</evidence>
<organism evidence="5 6">
    <name type="scientific">Mytilus coruscus</name>
    <name type="common">Sea mussel</name>
    <dbReference type="NCBI Taxonomy" id="42192"/>
    <lineage>
        <taxon>Eukaryota</taxon>
        <taxon>Metazoa</taxon>
        <taxon>Spiralia</taxon>
        <taxon>Lophotrochozoa</taxon>
        <taxon>Mollusca</taxon>
        <taxon>Bivalvia</taxon>
        <taxon>Autobranchia</taxon>
        <taxon>Pteriomorphia</taxon>
        <taxon>Mytilida</taxon>
        <taxon>Mytiloidea</taxon>
        <taxon>Mytilidae</taxon>
        <taxon>Mytilinae</taxon>
        <taxon>Mytilus</taxon>
    </lineage>
</organism>
<dbReference type="InterPro" id="IPR022894">
    <property type="entry name" value="Oligoribonuclease"/>
</dbReference>
<dbReference type="GO" id="GO:0005524">
    <property type="term" value="F:ATP binding"/>
    <property type="evidence" value="ECO:0007669"/>
    <property type="project" value="InterPro"/>
</dbReference>
<dbReference type="PANTHER" id="PTHR11046:SF25">
    <property type="match status" value="1"/>
</dbReference>
<dbReference type="OrthoDB" id="6111804at2759"/>
<accession>A0A6J8CRX2</accession>
<dbReference type="InterPro" id="IPR027417">
    <property type="entry name" value="P-loop_NTPase"/>
</dbReference>
<keyword evidence="2" id="KW-0175">Coiled coil</keyword>
<dbReference type="EMBL" id="CACVKT020005808">
    <property type="protein sequence ID" value="CAC5398047.1"/>
    <property type="molecule type" value="Genomic_DNA"/>
</dbReference>
<feature type="domain" description="DEAD/DEAH-box helicase" evidence="4">
    <location>
        <begin position="15"/>
        <end position="88"/>
    </location>
</feature>
<keyword evidence="1" id="KW-0540">Nuclease</keyword>
<dbReference type="Pfam" id="PF00270">
    <property type="entry name" value="DEAD"/>
    <property type="match status" value="1"/>
</dbReference>
<protein>
    <recommendedName>
        <fullName evidence="4">DEAD/DEAH-box helicase domain-containing protein</fullName>
    </recommendedName>
</protein>
<dbReference type="GO" id="GO:0000175">
    <property type="term" value="F:3'-5'-RNA exonuclease activity"/>
    <property type="evidence" value="ECO:0007669"/>
    <property type="project" value="InterPro"/>
</dbReference>
<dbReference type="GO" id="GO:0003676">
    <property type="term" value="F:nucleic acid binding"/>
    <property type="evidence" value="ECO:0007669"/>
    <property type="project" value="InterPro"/>
</dbReference>
<name>A0A6J8CRX2_MYTCO</name>
<gene>
    <name evidence="5" type="ORF">MCOR_32445</name>
</gene>
<keyword evidence="1" id="KW-0378">Hydrolase</keyword>